<name>I0YSG7_COCSC</name>
<accession>I0YSG7</accession>
<keyword evidence="3" id="KW-0325">Glycoprotein</keyword>
<dbReference type="PANTHER" id="PTHR20961">
    <property type="entry name" value="GLYCOSYLTRANSFERASE"/>
    <property type="match status" value="1"/>
</dbReference>
<dbReference type="OrthoDB" id="506995at2759"/>
<dbReference type="EMBL" id="AGSI01000012">
    <property type="protein sequence ID" value="EIE21336.1"/>
    <property type="molecule type" value="Genomic_DNA"/>
</dbReference>
<reference evidence="5 6" key="1">
    <citation type="journal article" date="2012" name="Genome Biol.">
        <title>The genome of the polar eukaryotic microalga coccomyxa subellipsoidea reveals traits of cold adaptation.</title>
        <authorList>
            <person name="Blanc G."/>
            <person name="Agarkova I."/>
            <person name="Grimwood J."/>
            <person name="Kuo A."/>
            <person name="Brueggeman A."/>
            <person name="Dunigan D."/>
            <person name="Gurnon J."/>
            <person name="Ladunga I."/>
            <person name="Lindquist E."/>
            <person name="Lucas S."/>
            <person name="Pangilinan J."/>
            <person name="Proschold T."/>
            <person name="Salamov A."/>
            <person name="Schmutz J."/>
            <person name="Weeks D."/>
            <person name="Yamada T."/>
            <person name="Claverie J.M."/>
            <person name="Grigoriev I."/>
            <person name="Van Etten J."/>
            <person name="Lomsadze A."/>
            <person name="Borodovsky M."/>
        </authorList>
    </citation>
    <scope>NUCLEOTIDE SEQUENCE [LARGE SCALE GENOMIC DNA]</scope>
    <source>
        <strain evidence="5 6">C-169</strain>
    </source>
</reference>
<proteinExistence type="predicted"/>
<dbReference type="GO" id="GO:0005794">
    <property type="term" value="C:Golgi apparatus"/>
    <property type="evidence" value="ECO:0007669"/>
    <property type="project" value="UniProtKB-ARBA"/>
</dbReference>
<evidence type="ECO:0000256" key="1">
    <source>
        <dbReference type="ARBA" id="ARBA00022676"/>
    </source>
</evidence>
<gene>
    <name evidence="5" type="ORF">COCSUDRAFT_43090</name>
</gene>
<evidence type="ECO:0000313" key="6">
    <source>
        <dbReference type="Proteomes" id="UP000007264"/>
    </source>
</evidence>
<dbReference type="GeneID" id="17039320"/>
<dbReference type="Proteomes" id="UP000007264">
    <property type="component" value="Unassembled WGS sequence"/>
</dbReference>
<organism evidence="5 6">
    <name type="scientific">Coccomyxa subellipsoidea (strain C-169)</name>
    <name type="common">Green microalga</name>
    <dbReference type="NCBI Taxonomy" id="574566"/>
    <lineage>
        <taxon>Eukaryota</taxon>
        <taxon>Viridiplantae</taxon>
        <taxon>Chlorophyta</taxon>
        <taxon>core chlorophytes</taxon>
        <taxon>Trebouxiophyceae</taxon>
        <taxon>Trebouxiophyceae incertae sedis</taxon>
        <taxon>Coccomyxaceae</taxon>
        <taxon>Coccomyxa</taxon>
        <taxon>Coccomyxa subellipsoidea</taxon>
    </lineage>
</organism>
<dbReference type="InterPro" id="IPR049625">
    <property type="entry name" value="Glyco_transf_61_cat"/>
</dbReference>
<evidence type="ECO:0000259" key="4">
    <source>
        <dbReference type="Pfam" id="PF04577"/>
    </source>
</evidence>
<dbReference type="InterPro" id="IPR007657">
    <property type="entry name" value="Glycosyltransferase_61"/>
</dbReference>
<feature type="domain" description="Glycosyltransferase 61 catalytic" evidence="4">
    <location>
        <begin position="238"/>
        <end position="324"/>
    </location>
</feature>
<keyword evidence="1" id="KW-0328">Glycosyltransferase</keyword>
<protein>
    <recommendedName>
        <fullName evidence="4">Glycosyltransferase 61 catalytic domain-containing protein</fullName>
    </recommendedName>
</protein>
<evidence type="ECO:0000313" key="5">
    <source>
        <dbReference type="EMBL" id="EIE21336.1"/>
    </source>
</evidence>
<keyword evidence="6" id="KW-1185">Reference proteome</keyword>
<dbReference type="Pfam" id="PF04577">
    <property type="entry name" value="Glyco_transf_61"/>
    <property type="match status" value="1"/>
</dbReference>
<dbReference type="KEGG" id="csl:COCSUDRAFT_43090"/>
<dbReference type="AlphaFoldDB" id="I0YSG7"/>
<keyword evidence="2" id="KW-0808">Transferase</keyword>
<dbReference type="PANTHER" id="PTHR20961:SF124">
    <property type="entry name" value="GLYCOSYLTRANSFERASE"/>
    <property type="match status" value="1"/>
</dbReference>
<dbReference type="RefSeq" id="XP_005645880.1">
    <property type="nucleotide sequence ID" value="XM_005645823.1"/>
</dbReference>
<evidence type="ECO:0000256" key="2">
    <source>
        <dbReference type="ARBA" id="ARBA00022679"/>
    </source>
</evidence>
<sequence length="436" mass="49819">MKRLMAVGSDLRSSAPVSTQGHSLLSKLTQHNDLPSSGTLDITVSSKGATRIGEWEEEQDCAPPKIEWQRLPRHRCTMMEKICIDQNRFIAFDNEHLRPGATFERGRRFFEPLSTHNIPGYPDNLQGTKTAWFPVMARANSSKDPPDIRDPTFQRCRVPLIWWPWWAFNPSDFYLSSVVQLERLQRDGIVDRGVQFVPVLDGLESMPFHSWFLSPFSDHKHCFWNWPPDKSWLDGLQPSSVAHQVALIERLTQRRILNLEEVTQRCRGLAPADGSALTCTVISFDDIIDYPALLRELQTIDILVGMHGAGLVNSYFMRPGTAFVEIFPCDFGTEHHRYYYWHPSHVEAQTYAFQLYTKDPARCMPSPLASKPEALNHEMGPEFVRQTLARDQDIILDFEALADMLSRVLPVLNGTSADFRAQLERDPGYFVIGQDS</sequence>
<dbReference type="GO" id="GO:0016763">
    <property type="term" value="F:pentosyltransferase activity"/>
    <property type="evidence" value="ECO:0007669"/>
    <property type="project" value="UniProtKB-ARBA"/>
</dbReference>
<comment type="caution">
    <text evidence="5">The sequence shown here is derived from an EMBL/GenBank/DDBJ whole genome shotgun (WGS) entry which is preliminary data.</text>
</comment>
<evidence type="ECO:0000256" key="3">
    <source>
        <dbReference type="ARBA" id="ARBA00023180"/>
    </source>
</evidence>